<comment type="caution">
    <text evidence="1">The sequence shown here is derived from an EMBL/GenBank/DDBJ whole genome shotgun (WGS) entry which is preliminary data.</text>
</comment>
<accession>A0A0W0FF20</accession>
<protein>
    <submittedName>
        <fullName evidence="1">Uncharacterized protein</fullName>
    </submittedName>
</protein>
<sequence>MPIIPPSAPHLPTALITPFTPPAHDPNAMKVNDTGSRMDWTHMIAMSVVPSSTPRQMATTNVRSVVTMVELVIMKWFALTMEVPSLLSPESLSTSSPLPPNINNMLAQLNQLSAQFTALKQSF</sequence>
<evidence type="ECO:0000313" key="1">
    <source>
        <dbReference type="EMBL" id="KTB34820.1"/>
    </source>
</evidence>
<name>A0A0W0FF20_MONRR</name>
<gene>
    <name evidence="1" type="ORF">WG66_12593</name>
</gene>
<evidence type="ECO:0000313" key="2">
    <source>
        <dbReference type="Proteomes" id="UP000054988"/>
    </source>
</evidence>
<dbReference type="Proteomes" id="UP000054988">
    <property type="component" value="Unassembled WGS sequence"/>
</dbReference>
<proteinExistence type="predicted"/>
<dbReference type="EMBL" id="LATX01002030">
    <property type="protein sequence ID" value="KTB34820.1"/>
    <property type="molecule type" value="Genomic_DNA"/>
</dbReference>
<organism evidence="1 2">
    <name type="scientific">Moniliophthora roreri</name>
    <name type="common">Frosty pod rot fungus</name>
    <name type="synonym">Monilia roreri</name>
    <dbReference type="NCBI Taxonomy" id="221103"/>
    <lineage>
        <taxon>Eukaryota</taxon>
        <taxon>Fungi</taxon>
        <taxon>Dikarya</taxon>
        <taxon>Basidiomycota</taxon>
        <taxon>Agaricomycotina</taxon>
        <taxon>Agaricomycetes</taxon>
        <taxon>Agaricomycetidae</taxon>
        <taxon>Agaricales</taxon>
        <taxon>Marasmiineae</taxon>
        <taxon>Marasmiaceae</taxon>
        <taxon>Moniliophthora</taxon>
    </lineage>
</organism>
<dbReference type="AlphaFoldDB" id="A0A0W0FF20"/>
<reference evidence="1 2" key="1">
    <citation type="submission" date="2015-12" db="EMBL/GenBank/DDBJ databases">
        <title>Draft genome sequence of Moniliophthora roreri, the causal agent of frosty pod rot of cacao.</title>
        <authorList>
            <person name="Aime M.C."/>
            <person name="Diaz-Valderrama J.R."/>
            <person name="Kijpornyongpan T."/>
            <person name="Phillips-Mora W."/>
        </authorList>
    </citation>
    <scope>NUCLEOTIDE SEQUENCE [LARGE SCALE GENOMIC DNA]</scope>
    <source>
        <strain evidence="1 2">MCA 2952</strain>
    </source>
</reference>